<sequence>MVILYEFDDWIAVPEDSKTIVAATEIPRLPITECPKNNGVDVCNETISEKREKSRSNSNKVNPRANKVHPGREDEKFVEKIAEKLQSPAFEAFLNQRVSLTTDQMDKIEFARLQANVERLPPRYPSQDSYLRKDIHHLYFTNLHANFTRLEDPSFEQQRYCMSSEKEEILYAQRIFKRLSRALKLRMASQDADLLSLEQKKEIRFKEIEENLNQLVEKFPRFENQRVMPRSTITCDS</sequence>
<comment type="caution">
    <text evidence="1">The sequence shown here is derived from an EMBL/GenBank/DDBJ whole genome shotgun (WGS) entry which is preliminary data.</text>
</comment>
<name>A0ACA9KCQ7_9GLOM</name>
<proteinExistence type="predicted"/>
<dbReference type="Proteomes" id="UP000789525">
    <property type="component" value="Unassembled WGS sequence"/>
</dbReference>
<organism evidence="1 2">
    <name type="scientific">Acaulospora colombiana</name>
    <dbReference type="NCBI Taxonomy" id="27376"/>
    <lineage>
        <taxon>Eukaryota</taxon>
        <taxon>Fungi</taxon>
        <taxon>Fungi incertae sedis</taxon>
        <taxon>Mucoromycota</taxon>
        <taxon>Glomeromycotina</taxon>
        <taxon>Glomeromycetes</taxon>
        <taxon>Diversisporales</taxon>
        <taxon>Acaulosporaceae</taxon>
        <taxon>Acaulospora</taxon>
    </lineage>
</organism>
<protein>
    <submittedName>
        <fullName evidence="1">12147_t:CDS:1</fullName>
    </submittedName>
</protein>
<reference evidence="1" key="1">
    <citation type="submission" date="2021-06" db="EMBL/GenBank/DDBJ databases">
        <authorList>
            <person name="Kallberg Y."/>
            <person name="Tangrot J."/>
            <person name="Rosling A."/>
        </authorList>
    </citation>
    <scope>NUCLEOTIDE SEQUENCE</scope>
    <source>
        <strain evidence="1">CL356</strain>
    </source>
</reference>
<evidence type="ECO:0000313" key="2">
    <source>
        <dbReference type="Proteomes" id="UP000789525"/>
    </source>
</evidence>
<gene>
    <name evidence="1" type="ORF">ACOLOM_LOCUS1370</name>
</gene>
<keyword evidence="2" id="KW-1185">Reference proteome</keyword>
<evidence type="ECO:0000313" key="1">
    <source>
        <dbReference type="EMBL" id="CAG8465801.1"/>
    </source>
</evidence>
<dbReference type="EMBL" id="CAJVPT010001593">
    <property type="protein sequence ID" value="CAG8465801.1"/>
    <property type="molecule type" value="Genomic_DNA"/>
</dbReference>
<accession>A0ACA9KCQ7</accession>